<evidence type="ECO:0000256" key="1">
    <source>
        <dbReference type="SAM" id="MobiDB-lite"/>
    </source>
</evidence>
<dbReference type="Proteomes" id="UP000317982">
    <property type="component" value="Unassembled WGS sequence"/>
</dbReference>
<reference evidence="2 3" key="1">
    <citation type="submission" date="2019-07" db="EMBL/GenBank/DDBJ databases">
        <title>Cryptosporangium phraense sp. nov., isolated from plant litter.</title>
        <authorList>
            <person name="Suriyachadkun C."/>
        </authorList>
    </citation>
    <scope>NUCLEOTIDE SEQUENCE [LARGE SCALE GENOMIC DNA]</scope>
    <source>
        <strain evidence="2 3">A-T 5661</strain>
    </source>
</reference>
<comment type="caution">
    <text evidence="2">The sequence shown here is derived from an EMBL/GenBank/DDBJ whole genome shotgun (WGS) entry which is preliminary data.</text>
</comment>
<dbReference type="RefSeq" id="WP_142706708.1">
    <property type="nucleotide sequence ID" value="NZ_VIRS01000016.1"/>
</dbReference>
<dbReference type="OrthoDB" id="3469122at2"/>
<organism evidence="2 3">
    <name type="scientific">Cryptosporangium phraense</name>
    <dbReference type="NCBI Taxonomy" id="2593070"/>
    <lineage>
        <taxon>Bacteria</taxon>
        <taxon>Bacillati</taxon>
        <taxon>Actinomycetota</taxon>
        <taxon>Actinomycetes</taxon>
        <taxon>Cryptosporangiales</taxon>
        <taxon>Cryptosporangiaceae</taxon>
        <taxon>Cryptosporangium</taxon>
    </lineage>
</organism>
<name>A0A545ANE0_9ACTN</name>
<accession>A0A545ANE0</accession>
<proteinExistence type="predicted"/>
<evidence type="ECO:0000313" key="3">
    <source>
        <dbReference type="Proteomes" id="UP000317982"/>
    </source>
</evidence>
<protein>
    <submittedName>
        <fullName evidence="2">Uncharacterized protein</fullName>
    </submittedName>
</protein>
<dbReference type="AlphaFoldDB" id="A0A545ANE0"/>
<feature type="compositionally biased region" description="Low complexity" evidence="1">
    <location>
        <begin position="46"/>
        <end position="57"/>
    </location>
</feature>
<gene>
    <name evidence="2" type="ORF">FL583_22570</name>
</gene>
<sequence length="667" mass="72176">MTTHSAHTYRINDRVTLIAPPAGDGALAAGDLGTVAEIHGDPPAPQVAADQPAASLEPPAPEAQHPIYADIVQPGTDPIRLDVIWDRGGRTSVSADQVEPFVALGRFTRATVAVSAAAARRGQQVAHLWIAENIGDFAPHPGARYERRRHITREARRLLGSIAIGQRSLLDRLPTVGDLTGLDTRVQEPAWYEAAVGDRGPAWRLLTDDRRDALRHVYSRSFDEALRDRVIDLCRVLAGPTGDDRDLAHLDPAGLTAGGTAVFSHRWHLLDPDLPHDAPTGDGDGDFGALARYAEGYVGVLLEETVEGTVFDCDRTTAEAIVASQQARRAHARERIAVTGLDSAAADDAVERWAAGMFWDDDVIVIDERVRSGDYTAVRRIHPDGDGRYRMPDWGWYPVDPYACDRIHGPLPAPSGGPGWVPLQHVPGVRLADDRLRARPLMLAHLREDSLSVLGLEYAGEPVAVLDAGEEVTVTFLGPDFSEHDLRGYAAESTFDGTPLTAGQLLQTLVTDAETAALIAEMTTRSITLARYLDAGGLHLLTSIAVWPAPRTTAAALNLGRQLTAAAELNDPDFTDDRTGRWELWTGTGWLDVTPYLDDTDTGSTSVFTGWLTQPLSEIPPLQAPQTLSRDRLVDLAADHGVLLPRDGDLPALAARIVTVLHLGEIR</sequence>
<dbReference type="EMBL" id="VIRS01000016">
    <property type="protein sequence ID" value="TQS42837.1"/>
    <property type="molecule type" value="Genomic_DNA"/>
</dbReference>
<keyword evidence="3" id="KW-1185">Reference proteome</keyword>
<dbReference type="InParanoid" id="A0A545ANE0"/>
<feature type="region of interest" description="Disordered" evidence="1">
    <location>
        <begin position="40"/>
        <end position="61"/>
    </location>
</feature>
<evidence type="ECO:0000313" key="2">
    <source>
        <dbReference type="EMBL" id="TQS42837.1"/>
    </source>
</evidence>